<organism evidence="1 2">
    <name type="scientific">Arabis nemorensis</name>
    <dbReference type="NCBI Taxonomy" id="586526"/>
    <lineage>
        <taxon>Eukaryota</taxon>
        <taxon>Viridiplantae</taxon>
        <taxon>Streptophyta</taxon>
        <taxon>Embryophyta</taxon>
        <taxon>Tracheophyta</taxon>
        <taxon>Spermatophyta</taxon>
        <taxon>Magnoliopsida</taxon>
        <taxon>eudicotyledons</taxon>
        <taxon>Gunneridae</taxon>
        <taxon>Pentapetalae</taxon>
        <taxon>rosids</taxon>
        <taxon>malvids</taxon>
        <taxon>Brassicales</taxon>
        <taxon>Brassicaceae</taxon>
        <taxon>Arabideae</taxon>
        <taxon>Arabis</taxon>
    </lineage>
</organism>
<reference evidence="1" key="1">
    <citation type="submission" date="2019-07" db="EMBL/GenBank/DDBJ databases">
        <authorList>
            <person name="Dittberner H."/>
        </authorList>
    </citation>
    <scope>NUCLEOTIDE SEQUENCE [LARGE SCALE GENOMIC DNA]</scope>
</reference>
<sequence length="104" mass="12566">MKFPTKHKWRSRLLQSFSELKQKVVWELTWVLDLRNLYLLRIGVKIKNRRYNFKAINEWVVSKAEGTLREAFEFAGGLFKNQEWQAPCVKSLEKCDKWRFVSNE</sequence>
<name>A0A565B9W1_9BRAS</name>
<comment type="caution">
    <text evidence="1">The sequence shown here is derived from an EMBL/GenBank/DDBJ whole genome shotgun (WGS) entry which is preliminary data.</text>
</comment>
<keyword evidence="2" id="KW-1185">Reference proteome</keyword>
<evidence type="ECO:0000313" key="1">
    <source>
        <dbReference type="EMBL" id="VVA98131.1"/>
    </source>
</evidence>
<dbReference type="EMBL" id="CABITT030000003">
    <property type="protein sequence ID" value="VVA98131.1"/>
    <property type="molecule type" value="Genomic_DNA"/>
</dbReference>
<protein>
    <submittedName>
        <fullName evidence="1">Uncharacterized protein</fullName>
    </submittedName>
</protein>
<evidence type="ECO:0000313" key="2">
    <source>
        <dbReference type="Proteomes" id="UP000489600"/>
    </source>
</evidence>
<dbReference type="Proteomes" id="UP000489600">
    <property type="component" value="Unassembled WGS sequence"/>
</dbReference>
<accession>A0A565B9W1</accession>
<dbReference type="AlphaFoldDB" id="A0A565B9W1"/>
<gene>
    <name evidence="1" type="ORF">ANE_LOCUS8576</name>
</gene>
<proteinExistence type="predicted"/>